<evidence type="ECO:0000259" key="2">
    <source>
        <dbReference type="PROSITE" id="PS51411"/>
    </source>
</evidence>
<dbReference type="PANTHER" id="PTHR43830:SF3">
    <property type="entry name" value="PROTEIN PSP1"/>
    <property type="match status" value="1"/>
</dbReference>
<feature type="region of interest" description="Disordered" evidence="1">
    <location>
        <begin position="70"/>
        <end position="96"/>
    </location>
</feature>
<dbReference type="Proteomes" id="UP000051952">
    <property type="component" value="Unassembled WGS sequence"/>
</dbReference>
<accession>A0A0S4JV55</accession>
<dbReference type="AlphaFoldDB" id="A0A0S4JV55"/>
<sequence length="336" mass="37217">MQQQQQLLSDLDDLQLSLERWHNRTISEMTAARAKFTAQIKSIEDFATGRTATPVAVAAVKAKPSGLQWDSLVTPDGSPIRRGDNDVRTPSLASPPISQPIHYEALMEEMVKGGSAFSNHTKTAGSVSQLAGGAGGKRSLPGSHNTSAMSDADLRARPTPDMMLNDVSSNPSSAFAPSDRNMPCQVLVEFKRKRILQFESPYYVAPGEYVVVGGDRGEDIGLVTHSWAHGQKGEIPGAGRWNGGIGLGKVLRVANVLEVSQLQGVQTELELRAVDVAQEKVREHQLPMKIVDAEYQFDRKKLTFYYQSQHRLDFRNLVRDLYKTFRARIWMEQDIV</sequence>
<protein>
    <recommendedName>
        <fullName evidence="2">PSP1 C-terminal domain-containing protein</fullName>
    </recommendedName>
</protein>
<organism evidence="3 4">
    <name type="scientific">Bodo saltans</name>
    <name type="common">Flagellated protozoan</name>
    <dbReference type="NCBI Taxonomy" id="75058"/>
    <lineage>
        <taxon>Eukaryota</taxon>
        <taxon>Discoba</taxon>
        <taxon>Euglenozoa</taxon>
        <taxon>Kinetoplastea</taxon>
        <taxon>Metakinetoplastina</taxon>
        <taxon>Eubodonida</taxon>
        <taxon>Bodonidae</taxon>
        <taxon>Bodo</taxon>
    </lineage>
</organism>
<feature type="region of interest" description="Disordered" evidence="1">
    <location>
        <begin position="126"/>
        <end position="151"/>
    </location>
</feature>
<evidence type="ECO:0000313" key="4">
    <source>
        <dbReference type="Proteomes" id="UP000051952"/>
    </source>
</evidence>
<dbReference type="GO" id="GO:0005737">
    <property type="term" value="C:cytoplasm"/>
    <property type="evidence" value="ECO:0007669"/>
    <property type="project" value="TreeGrafter"/>
</dbReference>
<name>A0A0S4JV55_BODSA</name>
<dbReference type="OrthoDB" id="243127at2759"/>
<dbReference type="PANTHER" id="PTHR43830">
    <property type="entry name" value="PROTEIN PSP1"/>
    <property type="match status" value="1"/>
</dbReference>
<proteinExistence type="predicted"/>
<feature type="domain" description="PSP1 C-terminal" evidence="2">
    <location>
        <begin position="248"/>
        <end position="334"/>
    </location>
</feature>
<evidence type="ECO:0000313" key="3">
    <source>
        <dbReference type="EMBL" id="CUG94456.1"/>
    </source>
</evidence>
<dbReference type="PROSITE" id="PS51411">
    <property type="entry name" value="PSP1_C"/>
    <property type="match status" value="1"/>
</dbReference>
<evidence type="ECO:0000256" key="1">
    <source>
        <dbReference type="SAM" id="MobiDB-lite"/>
    </source>
</evidence>
<dbReference type="EMBL" id="CYKH01002251">
    <property type="protein sequence ID" value="CUG94456.1"/>
    <property type="molecule type" value="Genomic_DNA"/>
</dbReference>
<keyword evidence="4" id="KW-1185">Reference proteome</keyword>
<dbReference type="InterPro" id="IPR047767">
    <property type="entry name" value="PSP1-like"/>
</dbReference>
<dbReference type="NCBIfam" id="NF041131">
    <property type="entry name" value="RicT_YaaT_fam"/>
    <property type="match status" value="1"/>
</dbReference>
<gene>
    <name evidence="3" type="ORF">BSAL_48265</name>
</gene>
<dbReference type="Pfam" id="PF04468">
    <property type="entry name" value="PSP1"/>
    <property type="match status" value="1"/>
</dbReference>
<dbReference type="InterPro" id="IPR007557">
    <property type="entry name" value="PSP1_C"/>
</dbReference>
<dbReference type="VEuPathDB" id="TriTrypDB:BSAL_48265"/>
<reference evidence="4" key="1">
    <citation type="submission" date="2015-09" db="EMBL/GenBank/DDBJ databases">
        <authorList>
            <consortium name="Pathogen Informatics"/>
        </authorList>
    </citation>
    <scope>NUCLEOTIDE SEQUENCE [LARGE SCALE GENOMIC DNA]</scope>
    <source>
        <strain evidence="4">Lake Konstanz</strain>
    </source>
</reference>